<dbReference type="InterPro" id="IPR024078">
    <property type="entry name" value="LmbE-like_dom_sf"/>
</dbReference>
<dbReference type="Gene3D" id="3.40.50.10320">
    <property type="entry name" value="LmbE-like"/>
    <property type="match status" value="1"/>
</dbReference>
<feature type="signal peptide" evidence="3">
    <location>
        <begin position="1"/>
        <end position="29"/>
    </location>
</feature>
<dbReference type="GO" id="GO:0005783">
    <property type="term" value="C:endoplasmic reticulum"/>
    <property type="evidence" value="ECO:0007669"/>
    <property type="project" value="TreeGrafter"/>
</dbReference>
<name>A0A642UY22_DIURU</name>
<dbReference type="UniPathway" id="UPA00196"/>
<dbReference type="InterPro" id="IPR003737">
    <property type="entry name" value="GlcNAc_PI_deacetylase-related"/>
</dbReference>
<dbReference type="VEuPathDB" id="FungiDB:DIURU_000320"/>
<comment type="caution">
    <text evidence="4">The sequence shown here is derived from an EMBL/GenBank/DDBJ whole genome shotgun (WGS) entry which is preliminary data.</text>
</comment>
<feature type="chain" id="PRO_5024817495" description="N-acetylglucosaminylphosphatidylinositol deacetylase" evidence="3">
    <location>
        <begin position="30"/>
        <end position="279"/>
    </location>
</feature>
<evidence type="ECO:0000256" key="1">
    <source>
        <dbReference type="ARBA" id="ARBA00006066"/>
    </source>
</evidence>
<keyword evidence="5" id="KW-1185">Reference proteome</keyword>
<dbReference type="EMBL" id="SWFT01000018">
    <property type="protein sequence ID" value="KAA8907910.1"/>
    <property type="molecule type" value="Genomic_DNA"/>
</dbReference>
<protein>
    <recommendedName>
        <fullName evidence="2">N-acetylglucosaminylphosphatidylinositol deacetylase</fullName>
        <ecNumber evidence="2">3.5.1.89</ecNumber>
    </recommendedName>
</protein>
<reference evidence="4 5" key="1">
    <citation type="submission" date="2019-07" db="EMBL/GenBank/DDBJ databases">
        <title>Genome assembly of two rare yeast pathogens: Diutina rugosa and Trichomonascus ciferrii.</title>
        <authorList>
            <person name="Mixao V."/>
            <person name="Saus E."/>
            <person name="Hansen A."/>
            <person name="Lass-Flor C."/>
            <person name="Gabaldon T."/>
        </authorList>
    </citation>
    <scope>NUCLEOTIDE SEQUENCE [LARGE SCALE GENOMIC DNA]</scope>
    <source>
        <strain evidence="4 5">CBS 613</strain>
    </source>
</reference>
<evidence type="ECO:0000256" key="2">
    <source>
        <dbReference type="ARBA" id="ARBA00012176"/>
    </source>
</evidence>
<dbReference type="OMA" id="YVLESVN"/>
<dbReference type="GO" id="GO:0006506">
    <property type="term" value="P:GPI anchor biosynthetic process"/>
    <property type="evidence" value="ECO:0007669"/>
    <property type="project" value="UniProtKB-UniPathway"/>
</dbReference>
<dbReference type="PANTHER" id="PTHR12993:SF11">
    <property type="entry name" value="N-ACETYLGLUCOSAMINYL-PHOSPHATIDYLINOSITOL DE-N-ACETYLASE"/>
    <property type="match status" value="1"/>
</dbReference>
<evidence type="ECO:0000313" key="5">
    <source>
        <dbReference type="Proteomes" id="UP000449547"/>
    </source>
</evidence>
<gene>
    <name evidence="4" type="ORF">DIURU_000320</name>
</gene>
<dbReference type="RefSeq" id="XP_034014842.1">
    <property type="nucleotide sequence ID" value="XM_034155936.1"/>
</dbReference>
<comment type="similarity">
    <text evidence="1">Belongs to the PIGL family.</text>
</comment>
<dbReference type="GO" id="GO:0016020">
    <property type="term" value="C:membrane"/>
    <property type="evidence" value="ECO:0007669"/>
    <property type="project" value="GOC"/>
</dbReference>
<dbReference type="Pfam" id="PF02585">
    <property type="entry name" value="PIG-L"/>
    <property type="match status" value="1"/>
</dbReference>
<evidence type="ECO:0000256" key="3">
    <source>
        <dbReference type="SAM" id="SignalP"/>
    </source>
</evidence>
<dbReference type="GeneID" id="54778973"/>
<proteinExistence type="inferred from homology"/>
<keyword evidence="3" id="KW-0732">Signal</keyword>
<dbReference type="EC" id="3.5.1.89" evidence="2"/>
<accession>A0A642UY22</accession>
<dbReference type="GO" id="GO:0000225">
    <property type="term" value="F:N-acetylglucosaminylphosphatidylinositol deacetylase activity"/>
    <property type="evidence" value="ECO:0007669"/>
    <property type="project" value="UniProtKB-EC"/>
</dbReference>
<evidence type="ECO:0000313" key="4">
    <source>
        <dbReference type="EMBL" id="KAA8907910.1"/>
    </source>
</evidence>
<dbReference type="Proteomes" id="UP000449547">
    <property type="component" value="Unassembled WGS sequence"/>
</dbReference>
<organism evidence="4 5">
    <name type="scientific">Diutina rugosa</name>
    <name type="common">Yeast</name>
    <name type="synonym">Candida rugosa</name>
    <dbReference type="NCBI Taxonomy" id="5481"/>
    <lineage>
        <taxon>Eukaryota</taxon>
        <taxon>Fungi</taxon>
        <taxon>Dikarya</taxon>
        <taxon>Ascomycota</taxon>
        <taxon>Saccharomycotina</taxon>
        <taxon>Pichiomycetes</taxon>
        <taxon>Debaryomycetaceae</taxon>
        <taxon>Diutina</taxon>
    </lineage>
</organism>
<sequence>MLFTVALRGLASAFLVWVLLTTSVPQLLARQADNPVGTVADYSLSSNVLHDAKVVYVIAHPDDEVMFFSPSVLELAKPQHHNHLSIVCFSDGDADGLGAIRRQELERSAKMLGVDDVAILDFVDGMNVTWDADAVADALKPFVSRDSVIITFDDHGVSGHPNHISLYHGAVKLVKRTKNTLFKLKSLNFIDKYSFTLITSVELFVNYVTRLVHQVFGININISFYPSSSGEMRFYSDINAVAAAYGAMMYGHYSQMVWFRYGWLLFSRYLTYNHLIQVV</sequence>
<dbReference type="SUPFAM" id="SSF102588">
    <property type="entry name" value="LmbE-like"/>
    <property type="match status" value="1"/>
</dbReference>
<dbReference type="PANTHER" id="PTHR12993">
    <property type="entry name" value="N-ACETYLGLUCOSAMINYL-PHOSPHATIDYLINOSITOL DE-N-ACETYLASE-RELATED"/>
    <property type="match status" value="1"/>
</dbReference>
<dbReference type="AlphaFoldDB" id="A0A642UY22"/>
<dbReference type="OrthoDB" id="440160at2759"/>